<reference evidence="4" key="1">
    <citation type="journal article" date="2020" name="Nature">
        <title>Giant virus diversity and host interactions through global metagenomics.</title>
        <authorList>
            <person name="Schulz F."/>
            <person name="Roux S."/>
            <person name="Paez-Espino D."/>
            <person name="Jungbluth S."/>
            <person name="Walsh D.A."/>
            <person name="Denef V.J."/>
            <person name="McMahon K.D."/>
            <person name="Konstantinidis K.T."/>
            <person name="Eloe-Fadrosh E.A."/>
            <person name="Kyrpides N.C."/>
            <person name="Woyke T."/>
        </authorList>
    </citation>
    <scope>NUCLEOTIDE SEQUENCE</scope>
    <source>
        <strain evidence="4">GVMAG-M-3300027759-42</strain>
    </source>
</reference>
<evidence type="ECO:0000256" key="1">
    <source>
        <dbReference type="ARBA" id="ARBA00022737"/>
    </source>
</evidence>
<dbReference type="Gene3D" id="1.25.40.20">
    <property type="entry name" value="Ankyrin repeat-containing domain"/>
    <property type="match status" value="1"/>
</dbReference>
<dbReference type="AlphaFoldDB" id="A0A6C0LAF8"/>
<dbReference type="PANTHER" id="PTHR24198">
    <property type="entry name" value="ANKYRIN REPEAT AND PROTEIN KINASE DOMAIN-CONTAINING PROTEIN"/>
    <property type="match status" value="1"/>
</dbReference>
<dbReference type="InterPro" id="IPR036770">
    <property type="entry name" value="Ankyrin_rpt-contain_sf"/>
</dbReference>
<dbReference type="InterPro" id="IPR002110">
    <property type="entry name" value="Ankyrin_rpt"/>
</dbReference>
<name>A0A6C0LAF8_9ZZZZ</name>
<evidence type="ECO:0000256" key="3">
    <source>
        <dbReference type="SAM" id="MobiDB-lite"/>
    </source>
</evidence>
<organism evidence="4">
    <name type="scientific">viral metagenome</name>
    <dbReference type="NCBI Taxonomy" id="1070528"/>
    <lineage>
        <taxon>unclassified sequences</taxon>
        <taxon>metagenomes</taxon>
        <taxon>organismal metagenomes</taxon>
    </lineage>
</organism>
<proteinExistence type="predicted"/>
<accession>A0A6C0LAF8</accession>
<protein>
    <submittedName>
        <fullName evidence="4">Uncharacterized protein</fullName>
    </submittedName>
</protein>
<evidence type="ECO:0000313" key="4">
    <source>
        <dbReference type="EMBL" id="QHU26638.1"/>
    </source>
</evidence>
<evidence type="ECO:0000256" key="2">
    <source>
        <dbReference type="ARBA" id="ARBA00023043"/>
    </source>
</evidence>
<dbReference type="SMART" id="SM00248">
    <property type="entry name" value="ANK"/>
    <property type="match status" value="2"/>
</dbReference>
<dbReference type="PROSITE" id="PS50297">
    <property type="entry name" value="ANK_REP_REGION"/>
    <property type="match status" value="1"/>
</dbReference>
<dbReference type="PANTHER" id="PTHR24198:SF165">
    <property type="entry name" value="ANKYRIN REPEAT-CONTAINING PROTEIN-RELATED"/>
    <property type="match status" value="1"/>
</dbReference>
<dbReference type="Pfam" id="PF12796">
    <property type="entry name" value="Ank_2"/>
    <property type="match status" value="1"/>
</dbReference>
<dbReference type="PROSITE" id="PS50088">
    <property type="entry name" value="ANK_REPEAT"/>
    <property type="match status" value="1"/>
</dbReference>
<keyword evidence="2" id="KW-0040">ANK repeat</keyword>
<dbReference type="SUPFAM" id="SSF48403">
    <property type="entry name" value="Ankyrin repeat"/>
    <property type="match status" value="1"/>
</dbReference>
<feature type="region of interest" description="Disordered" evidence="3">
    <location>
        <begin position="162"/>
        <end position="190"/>
    </location>
</feature>
<keyword evidence="1" id="KW-0677">Repeat</keyword>
<sequence length="190" mass="21884">MSSWFSGNKKKDIPENWPKLVIDPDSFPDDYVSQSRDLINSPDTRIWYATAIGDIDMVRFLCENTKGDDPNFFMVGIEDQNTALHLAANSLNRDIVKLLLDSKRVNIDAVNKNGRTALETMVDLHEPDPFSQEEYIKTNDIAQSLIKAHITKKFRPRKIVKIKPRSGGKRKSRKLRRKTNKRRKSGKRSN</sequence>
<dbReference type="EMBL" id="MN740443">
    <property type="protein sequence ID" value="QHU26638.1"/>
    <property type="molecule type" value="Genomic_DNA"/>
</dbReference>